<dbReference type="Gene3D" id="3.40.50.720">
    <property type="entry name" value="NAD(P)-binding Rossmann-like Domain"/>
    <property type="match status" value="1"/>
</dbReference>
<dbReference type="PANTHER" id="PTHR43377:SF1">
    <property type="entry name" value="BILIVERDIN REDUCTASE A"/>
    <property type="match status" value="1"/>
</dbReference>
<evidence type="ECO:0000313" key="3">
    <source>
        <dbReference type="EMBL" id="HED11325.1"/>
    </source>
</evidence>
<dbReference type="EMBL" id="DRLD01000322">
    <property type="protein sequence ID" value="HED11325.1"/>
    <property type="molecule type" value="Genomic_DNA"/>
</dbReference>
<dbReference type="InterPro" id="IPR004104">
    <property type="entry name" value="Gfo/Idh/MocA-like_OxRdtase_C"/>
</dbReference>
<comment type="caution">
    <text evidence="3">The sequence shown here is derived from an EMBL/GenBank/DDBJ whole genome shotgun (WGS) entry which is preliminary data.</text>
</comment>
<dbReference type="SUPFAM" id="SSF51735">
    <property type="entry name" value="NAD(P)-binding Rossmann-fold domains"/>
    <property type="match status" value="1"/>
</dbReference>
<dbReference type="GO" id="GO:0000166">
    <property type="term" value="F:nucleotide binding"/>
    <property type="evidence" value="ECO:0007669"/>
    <property type="project" value="InterPro"/>
</dbReference>
<dbReference type="Proteomes" id="UP000886005">
    <property type="component" value="Unassembled WGS sequence"/>
</dbReference>
<feature type="domain" description="Gfo/Idh/MocA-like oxidoreductase N-terminal" evidence="1">
    <location>
        <begin position="4"/>
        <end position="120"/>
    </location>
</feature>
<dbReference type="Pfam" id="PF02894">
    <property type="entry name" value="GFO_IDH_MocA_C"/>
    <property type="match status" value="1"/>
</dbReference>
<organism evidence="3">
    <name type="scientific">Caldithrix abyssi</name>
    <dbReference type="NCBI Taxonomy" id="187145"/>
    <lineage>
        <taxon>Bacteria</taxon>
        <taxon>Pseudomonadati</taxon>
        <taxon>Calditrichota</taxon>
        <taxon>Calditrichia</taxon>
        <taxon>Calditrichales</taxon>
        <taxon>Calditrichaceae</taxon>
        <taxon>Caldithrix</taxon>
    </lineage>
</organism>
<protein>
    <submittedName>
        <fullName evidence="3">Gfo/Idh/MocA family oxidoreductase</fullName>
    </submittedName>
</protein>
<name>A0A7V1PVB1_CALAY</name>
<evidence type="ECO:0000259" key="1">
    <source>
        <dbReference type="Pfam" id="PF01408"/>
    </source>
</evidence>
<accession>A0A7V1PVB1</accession>
<dbReference type="Pfam" id="PF01408">
    <property type="entry name" value="GFO_IDH_MocA"/>
    <property type="match status" value="1"/>
</dbReference>
<sequence length="337" mass="37126">MSNVKVGVIGVGHLGKLHTKLYADVKQATLMGIYDTDYKQAGLVGQELGCEVYREIDALLADVQAVNIVTPTTSHHAVAMQALRAGKHVFLEKPLTATEKEAEELIALSREKNLKIQVGHIERFNGAMQSMAGVNLQPVFIEAHRLAQFNPRGTDVAVILDLMIHDLDLILHLVNSEPVKVAASGVSVVSPSVDIANARIEFANGCVANVTASRISAKKMRKMRVFQKNAYISFDFSDGEAEAFYIPDSDTGNDKAELAIHLGQLDAASLKKNIKYTRRSKKEVNPLRDELQAFVDAIREDKTPPVTAEDGLRALRLANRVMREVEKHQKRLGTRPD</sequence>
<gene>
    <name evidence="3" type="ORF">ENJ10_11605</name>
</gene>
<dbReference type="InterPro" id="IPR036291">
    <property type="entry name" value="NAD(P)-bd_dom_sf"/>
</dbReference>
<reference evidence="3" key="1">
    <citation type="journal article" date="2020" name="mSystems">
        <title>Genome- and Community-Level Interaction Insights into Carbon Utilization and Element Cycling Functions of Hydrothermarchaeota in Hydrothermal Sediment.</title>
        <authorList>
            <person name="Zhou Z."/>
            <person name="Liu Y."/>
            <person name="Xu W."/>
            <person name="Pan J."/>
            <person name="Luo Z.H."/>
            <person name="Li M."/>
        </authorList>
    </citation>
    <scope>NUCLEOTIDE SEQUENCE [LARGE SCALE GENOMIC DNA]</scope>
    <source>
        <strain evidence="3">HyVt-456</strain>
    </source>
</reference>
<proteinExistence type="predicted"/>
<evidence type="ECO:0000259" key="2">
    <source>
        <dbReference type="Pfam" id="PF02894"/>
    </source>
</evidence>
<dbReference type="PANTHER" id="PTHR43377">
    <property type="entry name" value="BILIVERDIN REDUCTASE A"/>
    <property type="match status" value="1"/>
</dbReference>
<dbReference type="InterPro" id="IPR000683">
    <property type="entry name" value="Gfo/Idh/MocA-like_OxRdtase_N"/>
</dbReference>
<dbReference type="InterPro" id="IPR051450">
    <property type="entry name" value="Gfo/Idh/MocA_Oxidoreductases"/>
</dbReference>
<dbReference type="Gene3D" id="3.30.360.10">
    <property type="entry name" value="Dihydrodipicolinate Reductase, domain 2"/>
    <property type="match status" value="1"/>
</dbReference>
<dbReference type="AlphaFoldDB" id="A0A7V1PVB1"/>
<feature type="domain" description="Gfo/Idh/MocA-like oxidoreductase C-terminal" evidence="2">
    <location>
        <begin position="158"/>
        <end position="328"/>
    </location>
</feature>
<dbReference type="SUPFAM" id="SSF55347">
    <property type="entry name" value="Glyceraldehyde-3-phosphate dehydrogenase-like, C-terminal domain"/>
    <property type="match status" value="1"/>
</dbReference>